<evidence type="ECO:0000256" key="1">
    <source>
        <dbReference type="SAM" id="MobiDB-lite"/>
    </source>
</evidence>
<keyword evidence="4" id="KW-1185">Reference proteome</keyword>
<gene>
    <name evidence="3" type="ORF">IW245_002710</name>
</gene>
<keyword evidence="2" id="KW-1133">Transmembrane helix</keyword>
<evidence type="ECO:0000256" key="2">
    <source>
        <dbReference type="SAM" id="Phobius"/>
    </source>
</evidence>
<dbReference type="AlphaFoldDB" id="A0A8J7GSY1"/>
<evidence type="ECO:0000313" key="3">
    <source>
        <dbReference type="EMBL" id="MBG6136516.1"/>
    </source>
</evidence>
<sequence length="222" mass="24002">MTPQIPKPPPRRFKLGFGLWTKIIGFLIFLALVAGIWVFPSRQNHGGNAKTVTPRNPPVATASARPGTTSPTQHDPNALPPADLQVWCGIEPMGLGICDPRAGATALPPDLAANASPEQYVQRAWTIRTRAIEQGNLWLLAQADTRFHEAFEADAAVIHANGPIPGFETTNAIVDLSVVTNPDTTLNATLYTRTALGKTAEGTMWILIQSLGDDNYYLNNVQ</sequence>
<feature type="transmembrane region" description="Helical" evidence="2">
    <location>
        <begin position="20"/>
        <end position="40"/>
    </location>
</feature>
<dbReference type="EMBL" id="JADOUF010000001">
    <property type="protein sequence ID" value="MBG6136516.1"/>
    <property type="molecule type" value="Genomic_DNA"/>
</dbReference>
<reference evidence="3" key="1">
    <citation type="submission" date="2020-11" db="EMBL/GenBank/DDBJ databases">
        <title>Sequencing the genomes of 1000 actinobacteria strains.</title>
        <authorList>
            <person name="Klenk H.-P."/>
        </authorList>
    </citation>
    <scope>NUCLEOTIDE SEQUENCE</scope>
    <source>
        <strain evidence="3">DSM 45356</strain>
    </source>
</reference>
<organism evidence="3 4">
    <name type="scientific">Longispora fulva</name>
    <dbReference type="NCBI Taxonomy" id="619741"/>
    <lineage>
        <taxon>Bacteria</taxon>
        <taxon>Bacillati</taxon>
        <taxon>Actinomycetota</taxon>
        <taxon>Actinomycetes</taxon>
        <taxon>Micromonosporales</taxon>
        <taxon>Micromonosporaceae</taxon>
        <taxon>Longispora</taxon>
    </lineage>
</organism>
<comment type="caution">
    <text evidence="3">The sequence shown here is derived from an EMBL/GenBank/DDBJ whole genome shotgun (WGS) entry which is preliminary data.</text>
</comment>
<proteinExistence type="predicted"/>
<dbReference type="RefSeq" id="WP_197003479.1">
    <property type="nucleotide sequence ID" value="NZ_BONS01000015.1"/>
</dbReference>
<feature type="compositionally biased region" description="Polar residues" evidence="1">
    <location>
        <begin position="66"/>
        <end position="75"/>
    </location>
</feature>
<name>A0A8J7GSY1_9ACTN</name>
<accession>A0A8J7GSY1</accession>
<keyword evidence="2" id="KW-0812">Transmembrane</keyword>
<dbReference type="Proteomes" id="UP000622552">
    <property type="component" value="Unassembled WGS sequence"/>
</dbReference>
<keyword evidence="2" id="KW-0472">Membrane</keyword>
<feature type="region of interest" description="Disordered" evidence="1">
    <location>
        <begin position="47"/>
        <end position="79"/>
    </location>
</feature>
<evidence type="ECO:0000313" key="4">
    <source>
        <dbReference type="Proteomes" id="UP000622552"/>
    </source>
</evidence>
<protein>
    <submittedName>
        <fullName evidence="3">Uncharacterized protein</fullName>
    </submittedName>
</protein>